<reference evidence="2" key="1">
    <citation type="journal article" date="2019" name="MBio">
        <title>Virus Genomes from Deep Sea Sediments Expand the Ocean Megavirome and Support Independent Origins of Viral Gigantism.</title>
        <authorList>
            <person name="Backstrom D."/>
            <person name="Yutin N."/>
            <person name="Jorgensen S.L."/>
            <person name="Dharamshi J."/>
            <person name="Homa F."/>
            <person name="Zaremba-Niedwiedzka K."/>
            <person name="Spang A."/>
            <person name="Wolf Y.I."/>
            <person name="Koonin E.V."/>
            <person name="Ettema T.J."/>
        </authorList>
    </citation>
    <scope>NUCLEOTIDE SEQUENCE</scope>
</reference>
<gene>
    <name evidence="2" type="ORF">LCPAC104_01710</name>
</gene>
<evidence type="ECO:0000256" key="1">
    <source>
        <dbReference type="SAM" id="Phobius"/>
    </source>
</evidence>
<name>A0A481Z490_9VIRU</name>
<organism evidence="2">
    <name type="scientific">Pithovirus LCPAC104</name>
    <dbReference type="NCBI Taxonomy" id="2506589"/>
    <lineage>
        <taxon>Viruses</taxon>
        <taxon>Pithoviruses</taxon>
    </lineage>
</organism>
<keyword evidence="1" id="KW-1133">Transmembrane helix</keyword>
<dbReference type="EMBL" id="MK500495">
    <property type="protein sequence ID" value="QBK90674.1"/>
    <property type="molecule type" value="Genomic_DNA"/>
</dbReference>
<sequence>MKGNDEKEKKIEKWKIDKSNHGDGKLCYSEDTIDKIQLFYIIAIILWIIMIIFLKIDIDLIAFLLFTIPIIVYLINFHNVEDCSVEVENEIFKGDFLSFAVFIVLIFMNWNKKSRNVDVFKLLVIAVIFITLSLIDFWVPKNKIILVKHFRSILNTASLSILAIALYIYYREDINNKDKNNREIKLVKIVKD</sequence>
<feature type="transmembrane region" description="Helical" evidence="1">
    <location>
        <begin position="152"/>
        <end position="170"/>
    </location>
</feature>
<accession>A0A481Z490</accession>
<keyword evidence="1" id="KW-0472">Membrane</keyword>
<feature type="transmembrane region" description="Helical" evidence="1">
    <location>
        <begin position="61"/>
        <end position="79"/>
    </location>
</feature>
<feature type="transmembrane region" description="Helical" evidence="1">
    <location>
        <begin position="122"/>
        <end position="140"/>
    </location>
</feature>
<protein>
    <submittedName>
        <fullName evidence="2">Uncharacterized protein</fullName>
    </submittedName>
</protein>
<feature type="transmembrane region" description="Helical" evidence="1">
    <location>
        <begin position="36"/>
        <end position="54"/>
    </location>
</feature>
<evidence type="ECO:0000313" key="2">
    <source>
        <dbReference type="EMBL" id="QBK90674.1"/>
    </source>
</evidence>
<feature type="transmembrane region" description="Helical" evidence="1">
    <location>
        <begin position="91"/>
        <end position="110"/>
    </location>
</feature>
<proteinExistence type="predicted"/>
<keyword evidence="1" id="KW-0812">Transmembrane</keyword>